<gene>
    <name evidence="7" type="ORF">G4B88_005395</name>
    <name evidence="6" type="ORF">G4B88_024259</name>
</gene>
<reference evidence="7 8" key="1">
    <citation type="journal article" date="2020" name="bioRxiv">
        <title>Sequence and annotation of 42 cannabis genomes reveals extensive copy number variation in cannabinoid synthesis and pathogen resistance genes.</title>
        <authorList>
            <person name="Mckernan K.J."/>
            <person name="Helbert Y."/>
            <person name="Kane L.T."/>
            <person name="Ebling H."/>
            <person name="Zhang L."/>
            <person name="Liu B."/>
            <person name="Eaton Z."/>
            <person name="Mclaughlin S."/>
            <person name="Kingan S."/>
            <person name="Baybayan P."/>
            <person name="Concepcion G."/>
            <person name="Jordan M."/>
            <person name="Riva A."/>
            <person name="Barbazuk W."/>
            <person name="Harkins T."/>
        </authorList>
    </citation>
    <scope>NUCLEOTIDE SEQUENCE [LARGE SCALE GENOMIC DNA]</scope>
    <source>
        <strain evidence="8">cv. Jamaican Lion 4</strain>
        <strain evidence="7">Father</strain>
        <tissue evidence="7">Leaf</tissue>
    </source>
</reference>
<evidence type="ECO:0000313" key="7">
    <source>
        <dbReference type="EMBL" id="KAF4392436.1"/>
    </source>
</evidence>
<name>A0A7J6HAV8_CANSA</name>
<keyword evidence="3" id="KW-0067">ATP-binding</keyword>
<comment type="caution">
    <text evidence="7">The sequence shown here is derived from an EMBL/GenBank/DDBJ whole genome shotgun (WGS) entry which is preliminary data.</text>
</comment>
<accession>A0A7J6HAV8</accession>
<dbReference type="PANTHER" id="PTHR10682:SF10">
    <property type="entry name" value="POLYNUCLEOTIDE ADENYLYLTRANSFERASE"/>
    <property type="match status" value="1"/>
</dbReference>
<dbReference type="GO" id="GO:0005524">
    <property type="term" value="F:ATP binding"/>
    <property type="evidence" value="ECO:0007669"/>
    <property type="project" value="UniProtKB-KW"/>
</dbReference>
<evidence type="ECO:0000256" key="4">
    <source>
        <dbReference type="SAM" id="MobiDB-lite"/>
    </source>
</evidence>
<keyword evidence="1" id="KW-0808">Transferase</keyword>
<evidence type="ECO:0000313" key="6">
    <source>
        <dbReference type="EMBL" id="KAF4359295.1"/>
    </source>
</evidence>
<evidence type="ECO:0000313" key="8">
    <source>
        <dbReference type="Proteomes" id="UP000583929"/>
    </source>
</evidence>
<feature type="compositionally biased region" description="Low complexity" evidence="4">
    <location>
        <begin position="268"/>
        <end position="281"/>
    </location>
</feature>
<dbReference type="GO" id="GO:1990817">
    <property type="term" value="F:poly(A) RNA polymerase activity"/>
    <property type="evidence" value="ECO:0007669"/>
    <property type="project" value="TreeGrafter"/>
</dbReference>
<evidence type="ECO:0000256" key="3">
    <source>
        <dbReference type="ARBA" id="ARBA00022840"/>
    </source>
</evidence>
<dbReference type="InterPro" id="IPR011068">
    <property type="entry name" value="NuclTrfase_I-like_C"/>
</dbReference>
<dbReference type="SUPFAM" id="SSF55003">
    <property type="entry name" value="PAP/Archaeal CCA-adding enzyme, C-terminal domain"/>
    <property type="match status" value="1"/>
</dbReference>
<dbReference type="Pfam" id="PF04926">
    <property type="entry name" value="PAP_RNA-bind"/>
    <property type="match status" value="1"/>
</dbReference>
<dbReference type="PANTHER" id="PTHR10682">
    <property type="entry name" value="POLY A POLYMERASE"/>
    <property type="match status" value="1"/>
</dbReference>
<dbReference type="EMBL" id="JAATIQ010000369">
    <property type="protein sequence ID" value="KAF4359295.1"/>
    <property type="molecule type" value="Genomic_DNA"/>
</dbReference>
<evidence type="ECO:0000256" key="1">
    <source>
        <dbReference type="ARBA" id="ARBA00022679"/>
    </source>
</evidence>
<dbReference type="AlphaFoldDB" id="A0A7J6HAV8"/>
<dbReference type="GO" id="GO:0003723">
    <property type="term" value="F:RNA binding"/>
    <property type="evidence" value="ECO:0007669"/>
    <property type="project" value="InterPro"/>
</dbReference>
<keyword evidence="2" id="KW-0547">Nucleotide-binding</keyword>
<dbReference type="EMBL" id="JAATIQ010000053">
    <property type="protein sequence ID" value="KAF4392436.1"/>
    <property type="molecule type" value="Genomic_DNA"/>
</dbReference>
<sequence>METSLHLTTPLSSLNQNLRGCLRKHTIFGMKTAGAVSPFAPKSKLAALLWILGVKLLQSSNALSSKTLFKINSRFTDFKLYGDGKDDQKEEMVTIDDMVEDIKIKILTFVYERVYNSGGPTRLYFAMESNKAMWDTLFERFPFFETYKNYLQIDINAENGDDLRVWKGWVESRLRQLTLKIHVCHVKRKNIPNFVFSDGVCAQPDKSDENKTVLDGANQGRKRRHNGENNIRNVKSSGEVADISSVTSSSMKCLAANIRYQNGDSEVSSSSSPPTKTSPKTLADKMDIEKVMPGSYAPHQAVLEELEDDLEHRNKVKSSENEAGVPPSATLVAPPLSNKCFASSVPHPKPIIRFIITSLFGRSS</sequence>
<organism evidence="7 8">
    <name type="scientific">Cannabis sativa</name>
    <name type="common">Hemp</name>
    <name type="synonym">Marijuana</name>
    <dbReference type="NCBI Taxonomy" id="3483"/>
    <lineage>
        <taxon>Eukaryota</taxon>
        <taxon>Viridiplantae</taxon>
        <taxon>Streptophyta</taxon>
        <taxon>Embryophyta</taxon>
        <taxon>Tracheophyta</taxon>
        <taxon>Spermatophyta</taxon>
        <taxon>Magnoliopsida</taxon>
        <taxon>eudicotyledons</taxon>
        <taxon>Gunneridae</taxon>
        <taxon>Pentapetalae</taxon>
        <taxon>rosids</taxon>
        <taxon>fabids</taxon>
        <taxon>Rosales</taxon>
        <taxon>Cannabaceae</taxon>
        <taxon>Cannabis</taxon>
    </lineage>
</organism>
<keyword evidence="8" id="KW-1185">Reference proteome</keyword>
<protein>
    <recommendedName>
        <fullName evidence="5">Poly(A) polymerase RNA-binding domain-containing protein</fullName>
    </recommendedName>
</protein>
<feature type="domain" description="Poly(A) polymerase RNA-binding" evidence="5">
    <location>
        <begin position="143"/>
        <end position="181"/>
    </location>
</feature>
<dbReference type="GO" id="GO:0005634">
    <property type="term" value="C:nucleus"/>
    <property type="evidence" value="ECO:0007669"/>
    <property type="project" value="TreeGrafter"/>
</dbReference>
<dbReference type="Gene3D" id="3.30.70.590">
    <property type="entry name" value="Poly(A) polymerase predicted RNA binding domain"/>
    <property type="match status" value="1"/>
</dbReference>
<dbReference type="GO" id="GO:0031123">
    <property type="term" value="P:RNA 3'-end processing"/>
    <property type="evidence" value="ECO:0007669"/>
    <property type="project" value="InterPro"/>
</dbReference>
<feature type="region of interest" description="Disordered" evidence="4">
    <location>
        <begin position="207"/>
        <end position="236"/>
    </location>
</feature>
<evidence type="ECO:0000259" key="5">
    <source>
        <dbReference type="Pfam" id="PF04926"/>
    </source>
</evidence>
<proteinExistence type="predicted"/>
<dbReference type="Proteomes" id="UP000583929">
    <property type="component" value="Unassembled WGS sequence"/>
</dbReference>
<dbReference type="InterPro" id="IPR007010">
    <property type="entry name" value="PolA_pol_RNA-bd_dom"/>
</dbReference>
<evidence type="ECO:0000256" key="2">
    <source>
        <dbReference type="ARBA" id="ARBA00022741"/>
    </source>
</evidence>
<feature type="region of interest" description="Disordered" evidence="4">
    <location>
        <begin position="262"/>
        <end position="284"/>
    </location>
</feature>